<dbReference type="EMBL" id="CP060717">
    <property type="protein sequence ID" value="QNN64566.1"/>
    <property type="molecule type" value="Genomic_DNA"/>
</dbReference>
<reference evidence="2 3" key="1">
    <citation type="submission" date="2020-08" db="EMBL/GenBank/DDBJ databases">
        <title>Genome sequence of Sphingomonas rhizophila KACC 19189T.</title>
        <authorList>
            <person name="Hyun D.-W."/>
            <person name="Bae J.-W."/>
        </authorList>
    </citation>
    <scope>NUCLEOTIDE SEQUENCE [LARGE SCALE GENOMIC DNA]</scope>
    <source>
        <strain evidence="2 3">KACC 19189</strain>
    </source>
</reference>
<dbReference type="RefSeq" id="WP_187541565.1">
    <property type="nucleotide sequence ID" value="NZ_CP060717.1"/>
</dbReference>
<evidence type="ECO:0000313" key="3">
    <source>
        <dbReference type="Proteomes" id="UP000515955"/>
    </source>
</evidence>
<dbReference type="AlphaFoldDB" id="A0A7G9S9P1"/>
<dbReference type="Pfam" id="PF08818">
    <property type="entry name" value="DUF1801"/>
    <property type="match status" value="1"/>
</dbReference>
<proteinExistence type="predicted"/>
<dbReference type="Gene3D" id="3.90.1150.200">
    <property type="match status" value="1"/>
</dbReference>
<name>A0A7G9S9P1_9SPHN</name>
<dbReference type="SUPFAM" id="SSF159888">
    <property type="entry name" value="YdhG-like"/>
    <property type="match status" value="1"/>
</dbReference>
<gene>
    <name evidence="2" type="ORF">H9L12_09675</name>
</gene>
<dbReference type="Proteomes" id="UP000515955">
    <property type="component" value="Chromosome"/>
</dbReference>
<organism evidence="2 3">
    <name type="scientific">Sphingomonas rhizophila</name>
    <dbReference type="NCBI Taxonomy" id="2071607"/>
    <lineage>
        <taxon>Bacteria</taxon>
        <taxon>Pseudomonadati</taxon>
        <taxon>Pseudomonadota</taxon>
        <taxon>Alphaproteobacteria</taxon>
        <taxon>Sphingomonadales</taxon>
        <taxon>Sphingomonadaceae</taxon>
        <taxon>Sphingomonas</taxon>
    </lineage>
</organism>
<keyword evidence="3" id="KW-1185">Reference proteome</keyword>
<dbReference type="InterPro" id="IPR014922">
    <property type="entry name" value="YdhG-like"/>
</dbReference>
<evidence type="ECO:0000313" key="2">
    <source>
        <dbReference type="EMBL" id="QNN64566.1"/>
    </source>
</evidence>
<accession>A0A7G9S9P1</accession>
<sequence>MVSSKAATVADYLDELPPERREVMSRVRDAMLRAMPDGYREGMGYGMLGWVVPLEDYPDTYNKQPLAYAGLAAQKNSYSLYLTCAYSDPARTKRLHDAAAAMGKKLDMGKSCIRFKRVEDLPLDAICDELASTSPAEFIRLYEEARSRKGDC</sequence>
<evidence type="ECO:0000259" key="1">
    <source>
        <dbReference type="Pfam" id="PF08818"/>
    </source>
</evidence>
<feature type="domain" description="YdhG-like" evidence="1">
    <location>
        <begin position="20"/>
        <end position="126"/>
    </location>
</feature>
<dbReference type="KEGG" id="srhi:H9L12_09675"/>
<protein>
    <submittedName>
        <fullName evidence="2">DUF1801 domain-containing protein</fullName>
    </submittedName>
</protein>